<evidence type="ECO:0000256" key="3">
    <source>
        <dbReference type="SAM" id="SignalP"/>
    </source>
</evidence>
<keyword evidence="2" id="KW-1133">Transmembrane helix</keyword>
<evidence type="ECO:0000313" key="5">
    <source>
        <dbReference type="Proteomes" id="UP000799770"/>
    </source>
</evidence>
<evidence type="ECO:0000256" key="2">
    <source>
        <dbReference type="SAM" id="Phobius"/>
    </source>
</evidence>
<evidence type="ECO:0008006" key="6">
    <source>
        <dbReference type="Google" id="ProtNLM"/>
    </source>
</evidence>
<name>A0A6A5YNN5_9PLEO</name>
<feature type="chain" id="PRO_5025629325" description="Mid2 domain-containing protein" evidence="3">
    <location>
        <begin position="22"/>
        <end position="321"/>
    </location>
</feature>
<organism evidence="4 5">
    <name type="scientific">Lophiotrema nucula</name>
    <dbReference type="NCBI Taxonomy" id="690887"/>
    <lineage>
        <taxon>Eukaryota</taxon>
        <taxon>Fungi</taxon>
        <taxon>Dikarya</taxon>
        <taxon>Ascomycota</taxon>
        <taxon>Pezizomycotina</taxon>
        <taxon>Dothideomycetes</taxon>
        <taxon>Pleosporomycetidae</taxon>
        <taxon>Pleosporales</taxon>
        <taxon>Lophiotremataceae</taxon>
        <taxon>Lophiotrema</taxon>
    </lineage>
</organism>
<proteinExistence type="predicted"/>
<sequence length="321" mass="33509">MFVVVFTHLLLISLFAARACAATITALPLHPRQSEDQTLPSDFIGWTLQDGKYASDSCRINSIWTTSGSYGRCCNTADCFIATNCVSTSIMVNAGSSSTCDGSGAQTKCVTGTVFHYIGDQKPVMNFQCWPQWDGGNWSATIATTTADPTSTATSTRSSDASSGSGVSATLASPTSTSTSTSSSSSSSSSTPAPLEGSQQTQSKSKASKAWIAGPVLGGILGAVLFTFLGIFLYKRHLRRLASQPTWLPMENGAKGAGERYAYEAGVGVGVGNGVRGEGKYAGTRTVEAPEGQLYEADTGRPKYGGPPVELGGSEIEEGRR</sequence>
<keyword evidence="5" id="KW-1185">Reference proteome</keyword>
<accession>A0A6A5YNN5</accession>
<dbReference type="EMBL" id="ML977346">
    <property type="protein sequence ID" value="KAF2108672.1"/>
    <property type="molecule type" value="Genomic_DNA"/>
</dbReference>
<reference evidence="4" key="1">
    <citation type="journal article" date="2020" name="Stud. Mycol.">
        <title>101 Dothideomycetes genomes: a test case for predicting lifestyles and emergence of pathogens.</title>
        <authorList>
            <person name="Haridas S."/>
            <person name="Albert R."/>
            <person name="Binder M."/>
            <person name="Bloem J."/>
            <person name="Labutti K."/>
            <person name="Salamov A."/>
            <person name="Andreopoulos B."/>
            <person name="Baker S."/>
            <person name="Barry K."/>
            <person name="Bills G."/>
            <person name="Bluhm B."/>
            <person name="Cannon C."/>
            <person name="Castanera R."/>
            <person name="Culley D."/>
            <person name="Daum C."/>
            <person name="Ezra D."/>
            <person name="Gonzalez J."/>
            <person name="Henrissat B."/>
            <person name="Kuo A."/>
            <person name="Liang C."/>
            <person name="Lipzen A."/>
            <person name="Lutzoni F."/>
            <person name="Magnuson J."/>
            <person name="Mondo S."/>
            <person name="Nolan M."/>
            <person name="Ohm R."/>
            <person name="Pangilinan J."/>
            <person name="Park H.-J."/>
            <person name="Ramirez L."/>
            <person name="Alfaro M."/>
            <person name="Sun H."/>
            <person name="Tritt A."/>
            <person name="Yoshinaga Y."/>
            <person name="Zwiers L.-H."/>
            <person name="Turgeon B."/>
            <person name="Goodwin S."/>
            <person name="Spatafora J."/>
            <person name="Crous P."/>
            <person name="Grigoriev I."/>
        </authorList>
    </citation>
    <scope>NUCLEOTIDE SEQUENCE</scope>
    <source>
        <strain evidence="4">CBS 627.86</strain>
    </source>
</reference>
<dbReference type="Proteomes" id="UP000799770">
    <property type="component" value="Unassembled WGS sequence"/>
</dbReference>
<keyword evidence="2" id="KW-0472">Membrane</keyword>
<keyword evidence="2" id="KW-0812">Transmembrane</keyword>
<feature type="signal peptide" evidence="3">
    <location>
        <begin position="1"/>
        <end position="21"/>
    </location>
</feature>
<dbReference type="AlphaFoldDB" id="A0A6A5YNN5"/>
<protein>
    <recommendedName>
        <fullName evidence="6">Mid2 domain-containing protein</fullName>
    </recommendedName>
</protein>
<evidence type="ECO:0000256" key="1">
    <source>
        <dbReference type="SAM" id="MobiDB-lite"/>
    </source>
</evidence>
<feature type="transmembrane region" description="Helical" evidence="2">
    <location>
        <begin position="210"/>
        <end position="234"/>
    </location>
</feature>
<keyword evidence="3" id="KW-0732">Signal</keyword>
<gene>
    <name evidence="4" type="ORF">BDV96DRAFT_256695</name>
</gene>
<feature type="region of interest" description="Disordered" evidence="1">
    <location>
        <begin position="147"/>
        <end position="203"/>
    </location>
</feature>
<evidence type="ECO:0000313" key="4">
    <source>
        <dbReference type="EMBL" id="KAF2108672.1"/>
    </source>
</evidence>
<feature type="region of interest" description="Disordered" evidence="1">
    <location>
        <begin position="296"/>
        <end position="321"/>
    </location>
</feature>
<dbReference type="OrthoDB" id="3800696at2759"/>